<dbReference type="STRING" id="466.Lmac_3119"/>
<dbReference type="RefSeq" id="WP_058453771.1">
    <property type="nucleotide sequence ID" value="NZ_CAAAIB010000024.1"/>
</dbReference>
<evidence type="ECO:0000313" key="2">
    <source>
        <dbReference type="Proteomes" id="UP000054908"/>
    </source>
</evidence>
<proteinExistence type="predicted"/>
<dbReference type="Proteomes" id="UP000054908">
    <property type="component" value="Unassembled WGS sequence"/>
</dbReference>
<protein>
    <submittedName>
        <fullName evidence="1">Uncharacterized protein</fullName>
    </submittedName>
</protein>
<dbReference type="EMBL" id="LNYL01000051">
    <property type="protein sequence ID" value="KTD24246.1"/>
    <property type="molecule type" value="Genomic_DNA"/>
</dbReference>
<dbReference type="PATRIC" id="fig|466.6.peg.3339"/>
<dbReference type="AlphaFoldDB" id="A0A0W0VX44"/>
<accession>A0A0W0VX44</accession>
<comment type="caution">
    <text evidence="1">The sequence shown here is derived from an EMBL/GenBank/DDBJ whole genome shotgun (WGS) entry which is preliminary data.</text>
</comment>
<name>A0A0W0VX44_9GAMM</name>
<keyword evidence="2" id="KW-1185">Reference proteome</keyword>
<evidence type="ECO:0000313" key="1">
    <source>
        <dbReference type="EMBL" id="KTD24246.1"/>
    </source>
</evidence>
<organism evidence="1 2">
    <name type="scientific">Legionella maceachernii</name>
    <dbReference type="NCBI Taxonomy" id="466"/>
    <lineage>
        <taxon>Bacteria</taxon>
        <taxon>Pseudomonadati</taxon>
        <taxon>Pseudomonadota</taxon>
        <taxon>Gammaproteobacteria</taxon>
        <taxon>Legionellales</taxon>
        <taxon>Legionellaceae</taxon>
        <taxon>Legionella</taxon>
    </lineage>
</organism>
<gene>
    <name evidence="1" type="ORF">Lmac_3119</name>
</gene>
<sequence length="129" mass="14922">MSFLELLAEAKQDPIPDGVIEGLKQYIRRDKNYLTVQIREDFLGVVRFKTLLKIVAFYGDLNFFQWLIEEGATLCITQESSHEDIINSVCCNREHNKTILPYLLKRFGKDIFYTKQQKDACNPNGGVCK</sequence>
<reference evidence="1 2" key="1">
    <citation type="submission" date="2015-11" db="EMBL/GenBank/DDBJ databases">
        <title>Genomic analysis of 38 Legionella species identifies large and diverse effector repertoires.</title>
        <authorList>
            <person name="Burstein D."/>
            <person name="Amaro F."/>
            <person name="Zusman T."/>
            <person name="Lifshitz Z."/>
            <person name="Cohen O."/>
            <person name="Gilbert J.A."/>
            <person name="Pupko T."/>
            <person name="Shuman H.A."/>
            <person name="Segal G."/>
        </authorList>
    </citation>
    <scope>NUCLEOTIDE SEQUENCE [LARGE SCALE GENOMIC DNA]</scope>
    <source>
        <strain evidence="1 2">PX-1-G2-E2</strain>
    </source>
</reference>